<gene>
    <name evidence="4" type="primary">dhaL</name>
    <name evidence="4" type="ORF">NCTC10118_00717</name>
</gene>
<feature type="domain" description="DhaL" evidence="3">
    <location>
        <begin position="6"/>
        <end position="201"/>
    </location>
</feature>
<dbReference type="InterPro" id="IPR050861">
    <property type="entry name" value="Dihydroxyacetone_Kinase"/>
</dbReference>
<dbReference type="GO" id="GO:0004371">
    <property type="term" value="F:glycerone kinase activity"/>
    <property type="evidence" value="ECO:0007669"/>
    <property type="project" value="InterPro"/>
</dbReference>
<dbReference type="PANTHER" id="PTHR28629:SF4">
    <property type="entry name" value="TRIOKINASE_FMN CYCLASE"/>
    <property type="match status" value="1"/>
</dbReference>
<dbReference type="OrthoDB" id="9800291at2"/>
<dbReference type="InterPro" id="IPR012737">
    <property type="entry name" value="DhaK_L_YcgS"/>
</dbReference>
<dbReference type="NCBIfam" id="TIGR02365">
    <property type="entry name" value="dha_L_ycgS"/>
    <property type="match status" value="1"/>
</dbReference>
<protein>
    <submittedName>
        <fullName evidence="4">Kinase</fullName>
        <ecNumber evidence="4">2.7.-.-</ecNumber>
    </submittedName>
</protein>
<dbReference type="EC" id="2.7.-.-" evidence="4"/>
<dbReference type="GO" id="GO:0019563">
    <property type="term" value="P:glycerol catabolic process"/>
    <property type="evidence" value="ECO:0007669"/>
    <property type="project" value="TreeGrafter"/>
</dbReference>
<dbReference type="RefSeq" id="WP_129621859.1">
    <property type="nucleotide sequence ID" value="NZ_LR214972.1"/>
</dbReference>
<proteinExistence type="predicted"/>
<dbReference type="GO" id="GO:0005829">
    <property type="term" value="C:cytosol"/>
    <property type="evidence" value="ECO:0007669"/>
    <property type="project" value="TreeGrafter"/>
</dbReference>
<reference evidence="4 5" key="1">
    <citation type="submission" date="2019-01" db="EMBL/GenBank/DDBJ databases">
        <authorList>
            <consortium name="Pathogen Informatics"/>
        </authorList>
    </citation>
    <scope>NUCLEOTIDE SEQUENCE [LARGE SCALE GENOMIC DNA]</scope>
    <source>
        <strain evidence="4 5">NCTC10118</strain>
    </source>
</reference>
<evidence type="ECO:0000256" key="1">
    <source>
        <dbReference type="ARBA" id="ARBA00022679"/>
    </source>
</evidence>
<dbReference type="SUPFAM" id="SSF101473">
    <property type="entry name" value="DhaL-like"/>
    <property type="match status" value="1"/>
</dbReference>
<evidence type="ECO:0000259" key="3">
    <source>
        <dbReference type="PROSITE" id="PS51480"/>
    </source>
</evidence>
<dbReference type="EMBL" id="LR214972">
    <property type="protein sequence ID" value="VEU63664.1"/>
    <property type="molecule type" value="Genomic_DNA"/>
</dbReference>
<keyword evidence="2 4" id="KW-0418">Kinase</keyword>
<evidence type="ECO:0000313" key="5">
    <source>
        <dbReference type="Proteomes" id="UP000289952"/>
    </source>
</evidence>
<dbReference type="PANTHER" id="PTHR28629">
    <property type="entry name" value="TRIOKINASE/FMN CYCLASE"/>
    <property type="match status" value="1"/>
</dbReference>
<name>A0A449AF94_9BACT</name>
<accession>A0A449AF94</accession>
<dbReference type="SMART" id="SM01120">
    <property type="entry name" value="Dak2"/>
    <property type="match status" value="1"/>
</dbReference>
<sequence length="203" mass="22636">MKINLSKAKEIIKSIHDELTNQIDYISELDQAIGDGDHGYNISRGFAAAIALDTNNLNLEQYFALVGKTLMAKVGGASGPLYGMSFLNGSKAFKDLETISWASFQNFTKSFADTLETLGKCKLNDKTMYDIWRPFSLKVFEYPKFNDSIRIELLKYLETLVIATKDMVATRGRASYLKDRSYGSIDPGAYTTAIILRSLVKGL</sequence>
<dbReference type="PROSITE" id="PS51480">
    <property type="entry name" value="DHAL"/>
    <property type="match status" value="1"/>
</dbReference>
<keyword evidence="5" id="KW-1185">Reference proteome</keyword>
<dbReference type="Proteomes" id="UP000289952">
    <property type="component" value="Chromosome"/>
</dbReference>
<organism evidence="4 5">
    <name type="scientific">Mycoplasmopsis bovirhinis</name>
    <dbReference type="NCBI Taxonomy" id="29553"/>
    <lineage>
        <taxon>Bacteria</taxon>
        <taxon>Bacillati</taxon>
        <taxon>Mycoplasmatota</taxon>
        <taxon>Mycoplasmoidales</taxon>
        <taxon>Metamycoplasmataceae</taxon>
        <taxon>Mycoplasmopsis</taxon>
    </lineage>
</organism>
<dbReference type="InterPro" id="IPR036117">
    <property type="entry name" value="DhaL_dom_sf"/>
</dbReference>
<dbReference type="Pfam" id="PF02734">
    <property type="entry name" value="Dak2"/>
    <property type="match status" value="1"/>
</dbReference>
<dbReference type="InterPro" id="IPR004007">
    <property type="entry name" value="DhaL_dom"/>
</dbReference>
<dbReference type="Gene3D" id="1.25.40.340">
    <property type="match status" value="1"/>
</dbReference>
<evidence type="ECO:0000256" key="2">
    <source>
        <dbReference type="ARBA" id="ARBA00022777"/>
    </source>
</evidence>
<evidence type="ECO:0000313" key="4">
    <source>
        <dbReference type="EMBL" id="VEU63664.1"/>
    </source>
</evidence>
<keyword evidence="1 4" id="KW-0808">Transferase</keyword>
<dbReference type="AlphaFoldDB" id="A0A449AF94"/>
<dbReference type="FunFam" id="1.25.40.340:FF:000002">
    <property type="entry name" value="Dihydroxyacetone kinase, L subunit"/>
    <property type="match status" value="1"/>
</dbReference>